<accession>A0A930URP4</accession>
<dbReference type="EMBL" id="JADION010000026">
    <property type="protein sequence ID" value="MBF4102747.1"/>
    <property type="molecule type" value="Genomic_DNA"/>
</dbReference>
<dbReference type="SUPFAM" id="SSF46689">
    <property type="entry name" value="Homeodomain-like"/>
    <property type="match status" value="1"/>
</dbReference>
<reference evidence="1" key="1">
    <citation type="submission" date="2020-11" db="EMBL/GenBank/DDBJ databases">
        <title>Gallibacterium anatis 1637, full genome, WGS.</title>
        <authorList>
            <person name="Laishevtcev A.I."/>
            <person name="Yakimova E.A."/>
            <person name="Petkovich D."/>
            <person name="Stepanova T.V."/>
            <person name="Kalendr R.S."/>
            <person name="Rubalsky E.O."/>
            <person name="Zulkarneev E.R."/>
            <person name="Aleshkin A.V."/>
        </authorList>
    </citation>
    <scope>NUCLEOTIDE SEQUENCE</scope>
    <source>
        <strain evidence="1">1637</strain>
    </source>
</reference>
<proteinExistence type="predicted"/>
<gene>
    <name evidence="1" type="ORF">INT80_09445</name>
</gene>
<sequence length="53" mass="6258">MGRAYTIEERKAFLNKMYELGKPPREAAKELGVCATSLYCWGKQHDAHRYYEF</sequence>
<comment type="caution">
    <text evidence="1">The sequence shown here is derived from an EMBL/GenBank/DDBJ whole genome shotgun (WGS) entry which is preliminary data.</text>
</comment>
<protein>
    <submittedName>
        <fullName evidence="1">Transposase</fullName>
    </submittedName>
</protein>
<organism evidence="1">
    <name type="scientific">Gallibacterium anatis</name>
    <dbReference type="NCBI Taxonomy" id="750"/>
    <lineage>
        <taxon>Bacteria</taxon>
        <taxon>Pseudomonadati</taxon>
        <taxon>Pseudomonadota</taxon>
        <taxon>Gammaproteobacteria</taxon>
        <taxon>Pasteurellales</taxon>
        <taxon>Pasteurellaceae</taxon>
        <taxon>Gallibacterium</taxon>
    </lineage>
</organism>
<name>A0A930URP4_9PAST</name>
<dbReference type="InterPro" id="IPR009057">
    <property type="entry name" value="Homeodomain-like_sf"/>
</dbReference>
<dbReference type="AlphaFoldDB" id="A0A930URP4"/>
<evidence type="ECO:0000313" key="1">
    <source>
        <dbReference type="EMBL" id="MBF4102747.1"/>
    </source>
</evidence>